<comment type="caution">
    <text evidence="4">The sequence shown here is derived from an EMBL/GenBank/DDBJ whole genome shotgun (WGS) entry which is preliminary data.</text>
</comment>
<evidence type="ECO:0000313" key="5">
    <source>
        <dbReference type="Proteomes" id="UP000627838"/>
    </source>
</evidence>
<feature type="region of interest" description="Disordered" evidence="2">
    <location>
        <begin position="326"/>
        <end position="367"/>
    </location>
</feature>
<name>A0ABR9JLF1_9ACTN</name>
<evidence type="ECO:0000256" key="3">
    <source>
        <dbReference type="SAM" id="Phobius"/>
    </source>
</evidence>
<feature type="compositionally biased region" description="Basic and acidic residues" evidence="2">
    <location>
        <begin position="332"/>
        <end position="341"/>
    </location>
</feature>
<evidence type="ECO:0000256" key="2">
    <source>
        <dbReference type="SAM" id="MobiDB-lite"/>
    </source>
</evidence>
<dbReference type="PANTHER" id="PTHR32309:SF31">
    <property type="entry name" value="CAPSULAR EXOPOLYSACCHARIDE FAMILY"/>
    <property type="match status" value="1"/>
</dbReference>
<dbReference type="RefSeq" id="WP_192758167.1">
    <property type="nucleotide sequence ID" value="NZ_JADBDZ010000001.1"/>
</dbReference>
<feature type="coiled-coil region" evidence="1">
    <location>
        <begin position="142"/>
        <end position="203"/>
    </location>
</feature>
<feature type="transmembrane region" description="Helical" evidence="3">
    <location>
        <begin position="225"/>
        <end position="250"/>
    </location>
</feature>
<feature type="compositionally biased region" description="Polar residues" evidence="2">
    <location>
        <begin position="354"/>
        <end position="367"/>
    </location>
</feature>
<evidence type="ECO:0000313" key="4">
    <source>
        <dbReference type="EMBL" id="MBE1531269.1"/>
    </source>
</evidence>
<proteinExistence type="predicted"/>
<evidence type="ECO:0000256" key="1">
    <source>
        <dbReference type="SAM" id="Coils"/>
    </source>
</evidence>
<sequence>MEIDEVAARVGRRYWALLLVLTVVPVLVVGFVMNGREPPAVAQTRLEASSSVTDAAVGDAGVSIVVSQVSAYATSENLLTAVLKRQKIDRTPQKLAKKVTVTGLGTSTIVELSVEDADPATARKLADAIGGAVIEQINESNRGALNERIDEINERIRELEKDLAPLAREASGPVPDVGAMNERERVQAELTDLRSSRAELISELTSAGSASVVQPAVLAPESNPMVMLAAIAGLVGLVLAILIAVVAEMLRPTVPGQRRVARRLGVPLLGRTDRGPAELADLGRRTRLAARREGVGQITLVGAPGPLPAELVSAVASAVYGDETKLVTAQPDEAKPDKPDIGGDGDDDGDGPPVNSTGPTEPKTSTSVVRAGTAVMAKKPSEVAQRKRTPVPSRELCHVHAFEDVDPGADAAAGVVVVVGPVTAVSGLETVRDLVAASGWPLLGVVGTRKIKR</sequence>
<keyword evidence="3" id="KW-1133">Transmembrane helix</keyword>
<feature type="transmembrane region" description="Helical" evidence="3">
    <location>
        <begin position="14"/>
        <end position="33"/>
    </location>
</feature>
<keyword evidence="5" id="KW-1185">Reference proteome</keyword>
<dbReference type="PANTHER" id="PTHR32309">
    <property type="entry name" value="TYROSINE-PROTEIN KINASE"/>
    <property type="match status" value="1"/>
</dbReference>
<keyword evidence="3" id="KW-0812">Transmembrane</keyword>
<dbReference type="EMBL" id="JADBDZ010000001">
    <property type="protein sequence ID" value="MBE1531269.1"/>
    <property type="molecule type" value="Genomic_DNA"/>
</dbReference>
<dbReference type="InterPro" id="IPR050445">
    <property type="entry name" value="Bact_polysacc_biosynth/exp"/>
</dbReference>
<dbReference type="Proteomes" id="UP000627838">
    <property type="component" value="Unassembled WGS sequence"/>
</dbReference>
<reference evidence="4 5" key="1">
    <citation type="submission" date="2020-10" db="EMBL/GenBank/DDBJ databases">
        <title>Sequencing the genomes of 1000 actinobacteria strains.</title>
        <authorList>
            <person name="Klenk H.-P."/>
        </authorList>
    </citation>
    <scope>NUCLEOTIDE SEQUENCE [LARGE SCALE GENOMIC DNA]</scope>
    <source>
        <strain evidence="4 5">DSM 46744</strain>
    </source>
</reference>
<keyword evidence="3" id="KW-0472">Membrane</keyword>
<keyword evidence="1" id="KW-0175">Coiled coil</keyword>
<protein>
    <submittedName>
        <fullName evidence="4">Capsular polysaccharide biosynthesis protein</fullName>
    </submittedName>
</protein>
<organism evidence="4 5">
    <name type="scientific">Actinomadura algeriensis</name>
    <dbReference type="NCBI Taxonomy" id="1679523"/>
    <lineage>
        <taxon>Bacteria</taxon>
        <taxon>Bacillati</taxon>
        <taxon>Actinomycetota</taxon>
        <taxon>Actinomycetes</taxon>
        <taxon>Streptosporangiales</taxon>
        <taxon>Thermomonosporaceae</taxon>
        <taxon>Actinomadura</taxon>
    </lineage>
</organism>
<gene>
    <name evidence="4" type="ORF">H4W34_001102</name>
</gene>
<accession>A0ABR9JLF1</accession>